<evidence type="ECO:0000313" key="2">
    <source>
        <dbReference type="Proteomes" id="UP000561045"/>
    </source>
</evidence>
<keyword evidence="2" id="KW-1185">Reference proteome</keyword>
<name>A0A840BGV3_9RHOO</name>
<dbReference type="RefSeq" id="WP_183632984.1">
    <property type="nucleotide sequence ID" value="NZ_BAABLE010000011.1"/>
</dbReference>
<protein>
    <recommendedName>
        <fullName evidence="3">Class I SAM-dependent methyltransferase</fullName>
    </recommendedName>
</protein>
<evidence type="ECO:0000313" key="1">
    <source>
        <dbReference type="EMBL" id="MBB4011893.1"/>
    </source>
</evidence>
<dbReference type="Pfam" id="PF13578">
    <property type="entry name" value="Methyltransf_24"/>
    <property type="match status" value="1"/>
</dbReference>
<dbReference type="AlphaFoldDB" id="A0A840BGV3"/>
<gene>
    <name evidence="1" type="ORF">GGR36_001201</name>
</gene>
<dbReference type="EMBL" id="JACIET010000001">
    <property type="protein sequence ID" value="MBB4011893.1"/>
    <property type="molecule type" value="Genomic_DNA"/>
</dbReference>
<comment type="caution">
    <text evidence="1">The sequence shown here is derived from an EMBL/GenBank/DDBJ whole genome shotgun (WGS) entry which is preliminary data.</text>
</comment>
<reference evidence="1 2" key="1">
    <citation type="submission" date="2020-08" db="EMBL/GenBank/DDBJ databases">
        <title>Genomic Encyclopedia of Type Strains, Phase IV (KMG-IV): sequencing the most valuable type-strain genomes for metagenomic binning, comparative biology and taxonomic classification.</title>
        <authorList>
            <person name="Goeker M."/>
        </authorList>
    </citation>
    <scope>NUCLEOTIDE SEQUENCE [LARGE SCALE GENOMIC DNA]</scope>
    <source>
        <strain evidence="1 2">DSM 106739</strain>
    </source>
</reference>
<dbReference type="SUPFAM" id="SSF53335">
    <property type="entry name" value="S-adenosyl-L-methionine-dependent methyltransferases"/>
    <property type="match status" value="1"/>
</dbReference>
<dbReference type="Proteomes" id="UP000561045">
    <property type="component" value="Unassembled WGS sequence"/>
</dbReference>
<sequence length="248" mass="28195">MQTIESIAKLLDETFSISVDGFSGWHNDQAARHLKEHERAADLYRPAIQQDRAEFLLFLEDCKNLIETRREASSILQIGLGISGGSHFAFEQIFRTVCTVDSSRANIERFCRRFGRRPEEVVVEPQNTGTPKGSAVICGNSLDPRVHGYIAAHYGQFDVCFIDGDHTFEGVRRDWQLYAPMVKPGGWVVFHDHVPTPARLHERAVDVFLTWLRHQQDAPMKFVEIGHSLGITYYVQRDPATYPYSTAS</sequence>
<proteinExistence type="predicted"/>
<dbReference type="Gene3D" id="3.40.50.150">
    <property type="entry name" value="Vaccinia Virus protein VP39"/>
    <property type="match status" value="1"/>
</dbReference>
<accession>A0A840BGV3</accession>
<dbReference type="InterPro" id="IPR029063">
    <property type="entry name" value="SAM-dependent_MTases_sf"/>
</dbReference>
<evidence type="ECO:0008006" key="3">
    <source>
        <dbReference type="Google" id="ProtNLM"/>
    </source>
</evidence>
<organism evidence="1 2">
    <name type="scientific">Niveibacterium umoris</name>
    <dbReference type="NCBI Taxonomy" id="1193620"/>
    <lineage>
        <taxon>Bacteria</taxon>
        <taxon>Pseudomonadati</taxon>
        <taxon>Pseudomonadota</taxon>
        <taxon>Betaproteobacteria</taxon>
        <taxon>Rhodocyclales</taxon>
        <taxon>Rhodocyclaceae</taxon>
        <taxon>Niveibacterium</taxon>
    </lineage>
</organism>